<reference evidence="1 2" key="1">
    <citation type="submission" date="2022-10" db="EMBL/GenBank/DDBJ databases">
        <title>High-quality genome sequences of two octocoral-associated bacteria, Endozoicomonas euniceicola EF212 and Endozoicomonas gorgoniicola PS125.</title>
        <authorList>
            <person name="Chiou Y.-J."/>
            <person name="Chen Y.-H."/>
        </authorList>
    </citation>
    <scope>NUCLEOTIDE SEQUENCE [LARGE SCALE GENOMIC DNA]</scope>
    <source>
        <strain evidence="1 2">PS125</strain>
    </source>
</reference>
<protein>
    <submittedName>
        <fullName evidence="1">Uncharacterized protein</fullName>
    </submittedName>
</protein>
<evidence type="ECO:0000313" key="2">
    <source>
        <dbReference type="Proteomes" id="UP001209854"/>
    </source>
</evidence>
<name>A0ABT3MSF2_9GAMM</name>
<proteinExistence type="predicted"/>
<dbReference type="RefSeq" id="WP_262567265.1">
    <property type="nucleotide sequence ID" value="NZ_JAPFCC010000001.1"/>
</dbReference>
<organism evidence="1 2">
    <name type="scientific">Endozoicomonas gorgoniicola</name>
    <dbReference type="NCBI Taxonomy" id="1234144"/>
    <lineage>
        <taxon>Bacteria</taxon>
        <taxon>Pseudomonadati</taxon>
        <taxon>Pseudomonadota</taxon>
        <taxon>Gammaproteobacteria</taxon>
        <taxon>Oceanospirillales</taxon>
        <taxon>Endozoicomonadaceae</taxon>
        <taxon>Endozoicomonas</taxon>
    </lineage>
</organism>
<dbReference type="EMBL" id="JAPFCC010000001">
    <property type="protein sequence ID" value="MCW7552293.1"/>
    <property type="molecule type" value="Genomic_DNA"/>
</dbReference>
<sequence>MLVILDGSSRDLGTSFQLINEVIIPSLGNDKSRLLVAINQADVAMKGRHWNYEANEPETPLIDFLNDKVISTRNRIREATGVDIEPIYYAAGYKDEDDEQLPWNLSKLLAFMLRHTKPEKRAPYIGDLNNDKKMWERDENLEKHREEIQQSLWESVTRAASEGADIGGKIGELVAGSAGKAIGSAIGGVVGGFIGGVTSFIGGIFG</sequence>
<evidence type="ECO:0000313" key="1">
    <source>
        <dbReference type="EMBL" id="MCW7552293.1"/>
    </source>
</evidence>
<comment type="caution">
    <text evidence="1">The sequence shown here is derived from an EMBL/GenBank/DDBJ whole genome shotgun (WGS) entry which is preliminary data.</text>
</comment>
<dbReference type="Proteomes" id="UP001209854">
    <property type="component" value="Unassembled WGS sequence"/>
</dbReference>
<gene>
    <name evidence="1" type="ORF">NX722_06445</name>
</gene>
<accession>A0ABT3MSF2</accession>
<keyword evidence="2" id="KW-1185">Reference proteome</keyword>